<dbReference type="PRINTS" id="PR01217">
    <property type="entry name" value="PRICHEXTENSN"/>
</dbReference>
<feature type="compositionally biased region" description="Pro residues" evidence="11">
    <location>
        <begin position="959"/>
        <end position="970"/>
    </location>
</feature>
<dbReference type="Gene3D" id="2.170.270.10">
    <property type="entry name" value="SET domain"/>
    <property type="match status" value="1"/>
</dbReference>
<evidence type="ECO:0000256" key="1">
    <source>
        <dbReference type="ARBA" id="ARBA00004123"/>
    </source>
</evidence>
<dbReference type="PROSITE" id="PS50280">
    <property type="entry name" value="SET"/>
    <property type="match status" value="1"/>
</dbReference>
<feature type="compositionally biased region" description="Gly residues" evidence="11">
    <location>
        <begin position="1535"/>
        <end position="1566"/>
    </location>
</feature>
<sequence length="1582" mass="168173">MANAAQQAPGPVEQQTWVQCDACEKWRRIPTDLAQNLNDDEPWFCANNPDAAHNTCDAPQELTDAEIDHLHAETERAAKEAKAGGGAAAAQGGVDAAGGGDDGLASTPRRHKRPPVWQLITSNMYTFRERKEQDEDDIMICQCKKVWATDHTSVGCGPECLNRMLNIECVEEYCPSGHRCSNQMFTKREYGKLEVKRAGAKGFGLFAAEDLKAGQFVIEYIGEVLEEEEYLRRKEYFIETGQRHYYFMNIGNGEVIDASRRGNLGRFINHSCEPNCETQKWVVHGELAIGLFTLQDIPKGTELTFDYNFERYGDKPMKCLCGSKNCRGVIGGTQDKEGAAARAALLEAAVEAPEEEDPEFIMVTEKEKDAALNTILDRVVGLGWEKGWTPKLSSRLQKLAASHGVDVSNLSDDEDEPMPPAAASSGLFEDEEEEEEEAAQPKKRAPKKGGKAGKQQQQRKGGKKPARQRKAVQADGSDWEAGMSDSGSEEESADEAGSDGSDEAVVAATRAGSRAGRASVGAAAAAKAAALAAAELPFRRRLKKFARAAAAAEAAARSPAGSSGSRQQQRPGAKATQSVASSTPASAGPPPLIPKRTSAVTEKERDRSLLLKRRSEIDRRLEAMVNSAGRLRESHPDVIIRVLRLFNLCEIGPIVSKMDSDTDSQAAGGLPRPGSAGVLQRSEGSAPGLPHSGSASDLRALRPLSRNESGSSLHQQAAAAAEHQQREEGEVSPERSLGEQRSQHLNLQPPQPHGSPGKDKRADVAARIRAAWDEAQRSGKLSARQAARIADMSLLLDVVLKTNTLSAKKEFVKCGILRQLLGVLGGNTGKQYAVILKKMLRVVESLPLTSDDMHHTRSAHGSFADLLRDLAQSTDFEIRSKAYGLLKRFPAAACVRPLAPELMYSSSRGKPGMQTPSGTPGGAPHPPGSAGQQWRGEAGPTPPLAVPPPPPGMGASPYGGPPGSGPPPQGHPYRESPMQLGPPPPRDMGPPYPPHDGYRPREPSRFGPGGRPPPPGMRPGPPPPMGRPPPPPPHHMQHPPYPGDRPLPPPPTLPPPMHGTPGGGPPNGASPWHSEGSAPGSSAAGGGRKRSRWDQSGEEPPSKRQAGEGAANGGGPYAPGLATAPSWDVESQFAAGSYVSAAGGGGGGNLSPDVARGGGGGAQTYSPEAGGGAQPAAAQLGRPLSAAYSAPEPGELPLAGNGGMHLSPMSDDDAPAAGAPQHMPQPPAQAQQQAEEQAWQAEGEQEAWDAPDAAFAAYVADMVRRRVGKYAQPEHPLCISQDEAAQLYSKIRREIIAKEQAAFEGRQAAGVFKPIERAKLEIKIREFVRDSIRRYHERRGARQGRRQLQVQAVSAFLKGKTPWWRVPKPPNMGEVRSIQQLVNELDEHRNELVVVEMYAAWCAGCKALLPHLIQLAEANPSVRWIAIDYDENKPLGRGLGVTGLPTVLFFRGSEGLVESFQIKASQIQQLKDALERHGGPRLPCAAAAPLTAFPHVRPRHIAQQQQPQRLRVVALSAPPENSEGAASASGNCSDGEGGNGGGGSGSDGGSGSGNGSGSGVEAGGSDNGNKHASGGMPRQIIL</sequence>
<dbReference type="GO" id="GO:0008270">
    <property type="term" value="F:zinc ion binding"/>
    <property type="evidence" value="ECO:0007669"/>
    <property type="project" value="UniProtKB-KW"/>
</dbReference>
<dbReference type="InterPro" id="IPR011124">
    <property type="entry name" value="Znf_CW"/>
</dbReference>
<feature type="region of interest" description="Disordered" evidence="11">
    <location>
        <begin position="75"/>
        <end position="113"/>
    </location>
</feature>
<dbReference type="Pfam" id="PF00085">
    <property type="entry name" value="Thioredoxin"/>
    <property type="match status" value="1"/>
</dbReference>
<evidence type="ECO:0000259" key="15">
    <source>
        <dbReference type="PROSITE" id="PS51215"/>
    </source>
</evidence>
<feature type="compositionally biased region" description="Low complexity" evidence="11">
    <location>
        <begin position="1174"/>
        <end position="1184"/>
    </location>
</feature>
<keyword evidence="10" id="KW-0539">Nucleus</keyword>
<feature type="compositionally biased region" description="Basic and acidic residues" evidence="11">
    <location>
        <begin position="723"/>
        <end position="742"/>
    </location>
</feature>
<protein>
    <submittedName>
        <fullName evidence="17">Histone-lysine N-methyltransferase ASHH2</fullName>
    </submittedName>
</protein>
<feature type="compositionally biased region" description="Acidic residues" evidence="11">
    <location>
        <begin position="487"/>
        <end position="502"/>
    </location>
</feature>
<dbReference type="SMART" id="SM00508">
    <property type="entry name" value="PostSET"/>
    <property type="match status" value="1"/>
</dbReference>
<dbReference type="Pfam" id="PF17907">
    <property type="entry name" value="AWS"/>
    <property type="match status" value="1"/>
</dbReference>
<dbReference type="PROSITE" id="PS51352">
    <property type="entry name" value="THIOREDOXIN_2"/>
    <property type="match status" value="1"/>
</dbReference>
<proteinExistence type="predicted"/>
<dbReference type="InterPro" id="IPR001214">
    <property type="entry name" value="SET_dom"/>
</dbReference>
<feature type="compositionally biased region" description="Pro residues" evidence="11">
    <location>
        <begin position="1010"/>
        <end position="1058"/>
    </location>
</feature>
<dbReference type="Pfam" id="PF07496">
    <property type="entry name" value="zf-CW"/>
    <property type="match status" value="1"/>
</dbReference>
<comment type="caution">
    <text evidence="17">The sequence shown here is derived from an EMBL/GenBank/DDBJ whole genome shotgun (WGS) entry which is preliminary data.</text>
</comment>
<evidence type="ECO:0000256" key="8">
    <source>
        <dbReference type="ARBA" id="ARBA00022771"/>
    </source>
</evidence>
<reference evidence="17 18" key="1">
    <citation type="journal article" date="2018" name="Plant J.">
        <title>Genome sequences of Chlorella sorokiniana UTEX 1602 and Micractinium conductrix SAG 241.80: implications to maltose excretion by a green alga.</title>
        <authorList>
            <person name="Arriola M.B."/>
            <person name="Velmurugan N."/>
            <person name="Zhang Y."/>
            <person name="Plunkett M.H."/>
            <person name="Hondzo H."/>
            <person name="Barney B.M."/>
        </authorList>
    </citation>
    <scope>NUCLEOTIDE SEQUENCE [LARGE SCALE GENOMIC DNA]</scope>
    <source>
        <strain evidence="18">UTEX 1602</strain>
    </source>
</reference>
<feature type="region of interest" description="Disordered" evidence="11">
    <location>
        <begin position="905"/>
        <end position="1124"/>
    </location>
</feature>
<keyword evidence="6" id="KW-0949">S-adenosyl-L-methionine</keyword>
<feature type="compositionally biased region" description="Low complexity" evidence="11">
    <location>
        <begin position="1067"/>
        <end position="1082"/>
    </location>
</feature>
<dbReference type="GO" id="GO:0046975">
    <property type="term" value="F:histone H3K36 methyltransferase activity"/>
    <property type="evidence" value="ECO:0007669"/>
    <property type="project" value="InterPro"/>
</dbReference>
<feature type="domain" description="Post-SET" evidence="13">
    <location>
        <begin position="315"/>
        <end position="331"/>
    </location>
</feature>
<dbReference type="SMART" id="SM00317">
    <property type="entry name" value="SET"/>
    <property type="match status" value="1"/>
</dbReference>
<feature type="compositionally biased region" description="Basic residues" evidence="11">
    <location>
        <begin position="460"/>
        <end position="470"/>
    </location>
</feature>
<dbReference type="EMBL" id="LHPG02000002">
    <property type="protein sequence ID" value="PRW60593.1"/>
    <property type="molecule type" value="Genomic_DNA"/>
</dbReference>
<evidence type="ECO:0000256" key="2">
    <source>
        <dbReference type="ARBA" id="ARBA00004286"/>
    </source>
</evidence>
<keyword evidence="5" id="KW-0808">Transferase</keyword>
<dbReference type="Proteomes" id="UP000239899">
    <property type="component" value="Unassembled WGS sequence"/>
</dbReference>
<evidence type="ECO:0000259" key="14">
    <source>
        <dbReference type="PROSITE" id="PS51050"/>
    </source>
</evidence>
<dbReference type="InterPro" id="IPR006560">
    <property type="entry name" value="AWS_dom"/>
</dbReference>
<dbReference type="Pfam" id="PF00856">
    <property type="entry name" value="SET"/>
    <property type="match status" value="1"/>
</dbReference>
<evidence type="ECO:0000256" key="3">
    <source>
        <dbReference type="ARBA" id="ARBA00022454"/>
    </source>
</evidence>
<feature type="region of interest" description="Disordered" evidence="11">
    <location>
        <begin position="1138"/>
        <end position="1247"/>
    </location>
</feature>
<evidence type="ECO:0000259" key="12">
    <source>
        <dbReference type="PROSITE" id="PS50280"/>
    </source>
</evidence>
<evidence type="ECO:0000256" key="6">
    <source>
        <dbReference type="ARBA" id="ARBA00022691"/>
    </source>
</evidence>
<evidence type="ECO:0000256" key="10">
    <source>
        <dbReference type="ARBA" id="ARBA00023242"/>
    </source>
</evidence>
<dbReference type="Gene3D" id="3.30.40.100">
    <property type="match status" value="1"/>
</dbReference>
<dbReference type="GO" id="GO:0005694">
    <property type="term" value="C:chromosome"/>
    <property type="evidence" value="ECO:0007669"/>
    <property type="project" value="UniProtKB-SubCell"/>
</dbReference>
<dbReference type="CDD" id="cd19172">
    <property type="entry name" value="SET_SETD2"/>
    <property type="match status" value="1"/>
</dbReference>
<dbReference type="InterPro" id="IPR044437">
    <property type="entry name" value="SETD2/Set2_SET"/>
</dbReference>
<feature type="compositionally biased region" description="Basic and acidic residues" evidence="11">
    <location>
        <begin position="1092"/>
        <end position="1106"/>
    </location>
</feature>
<dbReference type="GO" id="GO:0005634">
    <property type="term" value="C:nucleus"/>
    <property type="evidence" value="ECO:0007669"/>
    <property type="project" value="UniProtKB-SubCell"/>
</dbReference>
<dbReference type="SUPFAM" id="SSF82199">
    <property type="entry name" value="SET domain"/>
    <property type="match status" value="1"/>
</dbReference>
<dbReference type="PROSITE" id="PS50868">
    <property type="entry name" value="POST_SET"/>
    <property type="match status" value="1"/>
</dbReference>
<gene>
    <name evidence="17" type="ORF">C2E21_1247</name>
</gene>
<feature type="region of interest" description="Disordered" evidence="11">
    <location>
        <begin position="1516"/>
        <end position="1582"/>
    </location>
</feature>
<evidence type="ECO:0000259" key="13">
    <source>
        <dbReference type="PROSITE" id="PS50868"/>
    </source>
</evidence>
<feature type="domain" description="Thioredoxin" evidence="16">
    <location>
        <begin position="1341"/>
        <end position="1479"/>
    </location>
</feature>
<evidence type="ECO:0000256" key="5">
    <source>
        <dbReference type="ARBA" id="ARBA00022679"/>
    </source>
</evidence>
<keyword evidence="8" id="KW-0863">Zinc-finger</keyword>
<evidence type="ECO:0000256" key="4">
    <source>
        <dbReference type="ARBA" id="ARBA00022603"/>
    </source>
</evidence>
<dbReference type="STRING" id="3076.A0A2P6U2Q3"/>
<feature type="compositionally biased region" description="Low complexity" evidence="11">
    <location>
        <begin position="1215"/>
        <end position="1242"/>
    </location>
</feature>
<evidence type="ECO:0000313" key="18">
    <source>
        <dbReference type="Proteomes" id="UP000239899"/>
    </source>
</evidence>
<dbReference type="PROSITE" id="PS51050">
    <property type="entry name" value="ZF_CW"/>
    <property type="match status" value="1"/>
</dbReference>
<accession>A0A2P6U2Q3</accession>
<keyword evidence="4" id="KW-0489">Methyltransferase</keyword>
<dbReference type="InterPro" id="IPR013766">
    <property type="entry name" value="Thioredoxin_domain"/>
</dbReference>
<evidence type="ECO:0000259" key="16">
    <source>
        <dbReference type="PROSITE" id="PS51352"/>
    </source>
</evidence>
<dbReference type="InterPro" id="IPR036249">
    <property type="entry name" value="Thioredoxin-like_sf"/>
</dbReference>
<feature type="region of interest" description="Disordered" evidence="11">
    <location>
        <begin position="659"/>
        <end position="763"/>
    </location>
</feature>
<dbReference type="Gene3D" id="3.40.30.10">
    <property type="entry name" value="Glutaredoxin"/>
    <property type="match status" value="1"/>
</dbReference>
<dbReference type="OrthoDB" id="2422440at2759"/>
<dbReference type="CDD" id="cd02947">
    <property type="entry name" value="TRX_family"/>
    <property type="match status" value="1"/>
</dbReference>
<feature type="compositionally biased region" description="Pro residues" evidence="11">
    <location>
        <begin position="980"/>
        <end position="994"/>
    </location>
</feature>
<dbReference type="PROSITE" id="PS51215">
    <property type="entry name" value="AWS"/>
    <property type="match status" value="1"/>
</dbReference>
<keyword evidence="9" id="KW-0862">Zinc</keyword>
<dbReference type="GO" id="GO:0032259">
    <property type="term" value="P:methylation"/>
    <property type="evidence" value="ECO:0007669"/>
    <property type="project" value="UniProtKB-KW"/>
</dbReference>
<feature type="compositionally biased region" description="Low complexity" evidence="11">
    <location>
        <begin position="553"/>
        <end position="586"/>
    </location>
</feature>
<dbReference type="InterPro" id="IPR046341">
    <property type="entry name" value="SET_dom_sf"/>
</dbReference>
<keyword evidence="3" id="KW-0158">Chromosome</keyword>
<evidence type="ECO:0000256" key="11">
    <source>
        <dbReference type="SAM" id="MobiDB-lite"/>
    </source>
</evidence>
<feature type="domain" description="SET" evidence="12">
    <location>
        <begin position="191"/>
        <end position="308"/>
    </location>
</feature>
<dbReference type="PANTHER" id="PTHR22884">
    <property type="entry name" value="SET DOMAIN PROTEINS"/>
    <property type="match status" value="1"/>
</dbReference>
<feature type="region of interest" description="Disordered" evidence="11">
    <location>
        <begin position="407"/>
        <end position="523"/>
    </location>
</feature>
<feature type="domain" description="CW-type" evidence="14">
    <location>
        <begin position="11"/>
        <end position="64"/>
    </location>
</feature>
<feature type="compositionally biased region" description="Acidic residues" evidence="11">
    <location>
        <begin position="428"/>
        <end position="438"/>
    </location>
</feature>
<feature type="compositionally biased region" description="Low complexity" evidence="11">
    <location>
        <begin position="503"/>
        <end position="523"/>
    </location>
</feature>
<dbReference type="SUPFAM" id="SSF52833">
    <property type="entry name" value="Thioredoxin-like"/>
    <property type="match status" value="1"/>
</dbReference>
<feature type="region of interest" description="Disordered" evidence="11">
    <location>
        <begin position="553"/>
        <end position="607"/>
    </location>
</feature>
<evidence type="ECO:0000313" key="17">
    <source>
        <dbReference type="EMBL" id="PRW60593.1"/>
    </source>
</evidence>
<keyword evidence="7" id="KW-0479">Metal-binding</keyword>
<feature type="domain" description="AWS" evidence="15">
    <location>
        <begin position="136"/>
        <end position="189"/>
    </location>
</feature>
<name>A0A2P6U2Q3_CHLSO</name>
<feature type="compositionally biased region" description="Basic residues" evidence="11">
    <location>
        <begin position="441"/>
        <end position="451"/>
    </location>
</feature>
<feature type="compositionally biased region" description="Pro residues" evidence="11">
    <location>
        <begin position="940"/>
        <end position="952"/>
    </location>
</feature>
<dbReference type="SMART" id="SM00570">
    <property type="entry name" value="AWS"/>
    <property type="match status" value="1"/>
</dbReference>
<dbReference type="InterPro" id="IPR050777">
    <property type="entry name" value="SET2_Histone-Lys_MeTrsfase"/>
</dbReference>
<evidence type="ECO:0000256" key="9">
    <source>
        <dbReference type="ARBA" id="ARBA00022833"/>
    </source>
</evidence>
<dbReference type="InterPro" id="IPR003616">
    <property type="entry name" value="Post-SET_dom"/>
</dbReference>
<keyword evidence="18" id="KW-1185">Reference proteome</keyword>
<organism evidence="17 18">
    <name type="scientific">Chlorella sorokiniana</name>
    <name type="common">Freshwater green alga</name>
    <dbReference type="NCBI Taxonomy" id="3076"/>
    <lineage>
        <taxon>Eukaryota</taxon>
        <taxon>Viridiplantae</taxon>
        <taxon>Chlorophyta</taxon>
        <taxon>core chlorophytes</taxon>
        <taxon>Trebouxiophyceae</taxon>
        <taxon>Chlorellales</taxon>
        <taxon>Chlorellaceae</taxon>
        <taxon>Chlorella clade</taxon>
        <taxon>Chlorella</taxon>
    </lineage>
</organism>
<evidence type="ECO:0000256" key="7">
    <source>
        <dbReference type="ARBA" id="ARBA00022723"/>
    </source>
</evidence>
<comment type="subcellular location">
    <subcellularLocation>
        <location evidence="2">Chromosome</location>
    </subcellularLocation>
    <subcellularLocation>
        <location evidence="1">Nucleus</location>
    </subcellularLocation>
</comment>